<sequence length="121" mass="13159">MGKYFSAEYSSSTREWKRSGIPYSGSLNVDYDTPARSCSIKYDSGNREPYNITWVSGGGVGGGGRGGGEVEEVWVAEVWVAEVWVAEVVWGEAEEVCGSEEVCAWVAEEVCEEQRCGGEAE</sequence>
<name>A0AAE1TKX8_9EUCA</name>
<evidence type="ECO:0000313" key="2">
    <source>
        <dbReference type="Proteomes" id="UP001292094"/>
    </source>
</evidence>
<dbReference type="AlphaFoldDB" id="A0AAE1TKX8"/>
<proteinExistence type="predicted"/>
<protein>
    <submittedName>
        <fullName evidence="1">Uncharacterized protein</fullName>
    </submittedName>
</protein>
<accession>A0AAE1TKX8</accession>
<organism evidence="1 2">
    <name type="scientific">Petrolisthes manimaculis</name>
    <dbReference type="NCBI Taxonomy" id="1843537"/>
    <lineage>
        <taxon>Eukaryota</taxon>
        <taxon>Metazoa</taxon>
        <taxon>Ecdysozoa</taxon>
        <taxon>Arthropoda</taxon>
        <taxon>Crustacea</taxon>
        <taxon>Multicrustacea</taxon>
        <taxon>Malacostraca</taxon>
        <taxon>Eumalacostraca</taxon>
        <taxon>Eucarida</taxon>
        <taxon>Decapoda</taxon>
        <taxon>Pleocyemata</taxon>
        <taxon>Anomura</taxon>
        <taxon>Galatheoidea</taxon>
        <taxon>Porcellanidae</taxon>
        <taxon>Petrolisthes</taxon>
    </lineage>
</organism>
<evidence type="ECO:0000313" key="1">
    <source>
        <dbReference type="EMBL" id="KAK4289368.1"/>
    </source>
</evidence>
<comment type="caution">
    <text evidence="1">The sequence shown here is derived from an EMBL/GenBank/DDBJ whole genome shotgun (WGS) entry which is preliminary data.</text>
</comment>
<keyword evidence="2" id="KW-1185">Reference proteome</keyword>
<gene>
    <name evidence="1" type="ORF">Pmani_037657</name>
</gene>
<dbReference type="Proteomes" id="UP001292094">
    <property type="component" value="Unassembled WGS sequence"/>
</dbReference>
<reference evidence="1" key="1">
    <citation type="submission" date="2023-11" db="EMBL/GenBank/DDBJ databases">
        <title>Genome assemblies of two species of porcelain crab, Petrolisthes cinctipes and Petrolisthes manimaculis (Anomura: Porcellanidae).</title>
        <authorList>
            <person name="Angst P."/>
        </authorList>
    </citation>
    <scope>NUCLEOTIDE SEQUENCE</scope>
    <source>
        <strain evidence="1">PB745_02</strain>
        <tissue evidence="1">Gill</tissue>
    </source>
</reference>
<dbReference type="EMBL" id="JAWZYT010005885">
    <property type="protein sequence ID" value="KAK4289368.1"/>
    <property type="molecule type" value="Genomic_DNA"/>
</dbReference>